<name>A0ABS7ZHC1_9MICO</name>
<reference evidence="3 4" key="1">
    <citation type="submission" date="2021-09" db="EMBL/GenBank/DDBJ databases">
        <title>Isoptericola luteus sp. nov., a novel bacterium isolated from Harbin, the capital city of Heilongjiang province.</title>
        <authorList>
            <person name="Li J."/>
        </authorList>
    </citation>
    <scope>NUCLEOTIDE SEQUENCE [LARGE SCALE GENOMIC DNA]</scope>
    <source>
        <strain evidence="3 4">NEAU-Y5</strain>
    </source>
</reference>
<accession>A0ABS7ZHC1</accession>
<evidence type="ECO:0000259" key="2">
    <source>
        <dbReference type="Pfam" id="PF02557"/>
    </source>
</evidence>
<dbReference type="Proteomes" id="UP001319870">
    <property type="component" value="Unassembled WGS sequence"/>
</dbReference>
<feature type="compositionally biased region" description="Basic and acidic residues" evidence="1">
    <location>
        <begin position="1"/>
        <end position="10"/>
    </location>
</feature>
<evidence type="ECO:0000313" key="3">
    <source>
        <dbReference type="EMBL" id="MCA5893847.1"/>
    </source>
</evidence>
<feature type="domain" description="D-alanyl-D-alanine carboxypeptidase-like core" evidence="2">
    <location>
        <begin position="144"/>
        <end position="254"/>
    </location>
</feature>
<dbReference type="InterPro" id="IPR009045">
    <property type="entry name" value="Zn_M74/Hedgehog-like"/>
</dbReference>
<dbReference type="PANTHER" id="PTHR34385:SF1">
    <property type="entry name" value="PEPTIDOGLYCAN L-ALANYL-D-GLUTAMATE ENDOPEPTIDASE CWLK"/>
    <property type="match status" value="1"/>
</dbReference>
<dbReference type="InterPro" id="IPR052179">
    <property type="entry name" value="DD-CPase-like"/>
</dbReference>
<dbReference type="InterPro" id="IPR003709">
    <property type="entry name" value="VanY-like_core_dom"/>
</dbReference>
<feature type="region of interest" description="Disordered" evidence="1">
    <location>
        <begin position="59"/>
        <end position="81"/>
    </location>
</feature>
<dbReference type="SUPFAM" id="SSF55166">
    <property type="entry name" value="Hedgehog/DD-peptidase"/>
    <property type="match status" value="1"/>
</dbReference>
<dbReference type="EMBL" id="JAIXCQ010000006">
    <property type="protein sequence ID" value="MCA5893847.1"/>
    <property type="molecule type" value="Genomic_DNA"/>
</dbReference>
<organism evidence="3 4">
    <name type="scientific">Isoptericola luteus</name>
    <dbReference type="NCBI Taxonomy" id="2879484"/>
    <lineage>
        <taxon>Bacteria</taxon>
        <taxon>Bacillati</taxon>
        <taxon>Actinomycetota</taxon>
        <taxon>Actinomycetes</taxon>
        <taxon>Micrococcales</taxon>
        <taxon>Promicromonosporaceae</taxon>
        <taxon>Isoptericola</taxon>
    </lineage>
</organism>
<dbReference type="PANTHER" id="PTHR34385">
    <property type="entry name" value="D-ALANYL-D-ALANINE CARBOXYPEPTIDASE"/>
    <property type="match status" value="1"/>
</dbReference>
<proteinExistence type="predicted"/>
<dbReference type="RefSeq" id="WP_225565607.1">
    <property type="nucleotide sequence ID" value="NZ_JAIXCQ010000006.1"/>
</dbReference>
<feature type="region of interest" description="Disordered" evidence="1">
    <location>
        <begin position="1"/>
        <end position="30"/>
    </location>
</feature>
<sequence>MREAELEKAGKKPPRRRPAQASSGRHSAPAGHTWVTRIAVLGSLAAATIAVPLATDAHSGDKSPFDLDTPPSGPSTLALLTSGSDTPATSAAIAAAPRDVRVVAAASRSAERSALPECDAGASIDGTNGALADHSLCDIWQDGEKLRADAAVALSALNEAFRARFGRNLCLVDSYRSISSQYAVKASRGFLAATPGTSMHGWGLAIDLCGKEYRSSDVYGWLWENGPAYGWENPPWAQRGGTGNYEPWHFEYRPGVEEVSHWH</sequence>
<dbReference type="Gene3D" id="3.30.1380.10">
    <property type="match status" value="1"/>
</dbReference>
<keyword evidence="4" id="KW-1185">Reference proteome</keyword>
<comment type="caution">
    <text evidence="3">The sequence shown here is derived from an EMBL/GenBank/DDBJ whole genome shotgun (WGS) entry which is preliminary data.</text>
</comment>
<evidence type="ECO:0000256" key="1">
    <source>
        <dbReference type="SAM" id="MobiDB-lite"/>
    </source>
</evidence>
<dbReference type="CDD" id="cd14814">
    <property type="entry name" value="Peptidase_M15"/>
    <property type="match status" value="1"/>
</dbReference>
<evidence type="ECO:0000313" key="4">
    <source>
        <dbReference type="Proteomes" id="UP001319870"/>
    </source>
</evidence>
<protein>
    <submittedName>
        <fullName evidence="3">M15 family metallopeptidase</fullName>
    </submittedName>
</protein>
<dbReference type="Pfam" id="PF02557">
    <property type="entry name" value="VanY"/>
    <property type="match status" value="1"/>
</dbReference>
<gene>
    <name evidence="3" type="ORF">LEP48_10860</name>
</gene>